<sequence length="73" mass="8063">TSNDAVIIEGKVLDKIMEEAEEATSNDAVSTEVCNMADSSSEFVDNMVEDKDGIQTMDNESRSMDDVNDKWIV</sequence>
<proteinExistence type="predicted"/>
<dbReference type="AlphaFoldDB" id="A0A0B6Z333"/>
<evidence type="ECO:0000313" key="2">
    <source>
        <dbReference type="EMBL" id="CEK62989.1"/>
    </source>
</evidence>
<name>A0A0B6Z333_9EUPU</name>
<protein>
    <submittedName>
        <fullName evidence="2">Uncharacterized protein</fullName>
    </submittedName>
</protein>
<dbReference type="EMBL" id="HACG01016124">
    <property type="protein sequence ID" value="CEK62989.1"/>
    <property type="molecule type" value="Transcribed_RNA"/>
</dbReference>
<feature type="non-terminal residue" evidence="2">
    <location>
        <position position="1"/>
    </location>
</feature>
<organism evidence="2">
    <name type="scientific">Arion vulgaris</name>
    <dbReference type="NCBI Taxonomy" id="1028688"/>
    <lineage>
        <taxon>Eukaryota</taxon>
        <taxon>Metazoa</taxon>
        <taxon>Spiralia</taxon>
        <taxon>Lophotrochozoa</taxon>
        <taxon>Mollusca</taxon>
        <taxon>Gastropoda</taxon>
        <taxon>Heterobranchia</taxon>
        <taxon>Euthyneura</taxon>
        <taxon>Panpulmonata</taxon>
        <taxon>Eupulmonata</taxon>
        <taxon>Stylommatophora</taxon>
        <taxon>Helicina</taxon>
        <taxon>Arionoidea</taxon>
        <taxon>Arionidae</taxon>
        <taxon>Arion</taxon>
    </lineage>
</organism>
<reference evidence="2" key="1">
    <citation type="submission" date="2014-12" db="EMBL/GenBank/DDBJ databases">
        <title>Insight into the proteome of Arion vulgaris.</title>
        <authorList>
            <person name="Aradska J."/>
            <person name="Bulat T."/>
            <person name="Smidak R."/>
            <person name="Sarate P."/>
            <person name="Gangsoo J."/>
            <person name="Sialana F."/>
            <person name="Bilban M."/>
            <person name="Lubec G."/>
        </authorList>
    </citation>
    <scope>NUCLEOTIDE SEQUENCE</scope>
    <source>
        <tissue evidence="2">Skin</tissue>
    </source>
</reference>
<feature type="non-terminal residue" evidence="2">
    <location>
        <position position="73"/>
    </location>
</feature>
<accession>A0A0B6Z333</accession>
<evidence type="ECO:0000256" key="1">
    <source>
        <dbReference type="SAM" id="MobiDB-lite"/>
    </source>
</evidence>
<feature type="region of interest" description="Disordered" evidence="1">
    <location>
        <begin position="54"/>
        <end position="73"/>
    </location>
</feature>
<gene>
    <name evidence="2" type="primary">ORF46738</name>
</gene>